<dbReference type="SUPFAM" id="SSF81901">
    <property type="entry name" value="HCP-like"/>
    <property type="match status" value="2"/>
</dbReference>
<keyword evidence="1" id="KW-0677">Repeat</keyword>
<dbReference type="InterPro" id="IPR051012">
    <property type="entry name" value="CellSynth/LPSAsmb/PSIAsmb"/>
</dbReference>
<dbReference type="Gene3D" id="2.40.10.120">
    <property type="match status" value="1"/>
</dbReference>
<sequence length="1450" mass="154921">MSAIVGRPPWLVSVRRAVDAAPEGAGLLCTPRHILTCAHVVAGKNVTAPPDGPVHVVFQFVDHEEPLPARVVAGGWHPAVGTQGDVAVLELDGPLPPGARPAPLRSTHHGVSDHRMHVYGYPKGHEHDGIPVVGDIVGHAEREWIQVQAGQVGWAMEGGFSGSPVFDQQAGGVVGMLVGRDTVTEKKDRRTAYAIHVEALAGYWPQLAPHIEDTPTAEVRSQLEDLLAVPLSEDGTIPRVEELDPLDIGVTPSKFSGRPEGAPYIARPGPDQELEAALEGSDFVLLVGLSKAGKSRTLYELLRRTMPRARLVVPKLDHAAPGDLSRLLPLPTASDPAVIWLDDLHHYLRPGGLDLKVLSRLRRAERKVVLVATLTLKRRDGLLAMEGDMGRTARSVLNRAKSVELPHLLGPEERRTAQQHYPDEDFSERGIGEQLVAAPVLENRLGGAFESCPPGWAVTKAAADWHRMGLEGPVPEAVLQRLFLAYMARSHPGADAGETEFRAGLRWAREAVAGRIALLERVGQSGAEHAYRAFPYIPEYLDVRAGVDPMAAVPEFAWAEAPGLTTPPGLLSVAYAALLHEQAEVAERLLAGVRAAARAAAGRALDGPPATPDDVTPDGTAPDDVTPGTASGVGSDSAPGTAAVPAEGPPPDPESAAWACLMLGQLQLYRGDFVGAVARFEEALESGGAAVVPYAQVDLAGVLMATDRDRARALLEEAAHSGDLLAVQLAQVELAGLLISEGDHEQAQLMLQTVLDSGDSEVAPIATTYMARAVSDEGDTAALQRPGKGQTRDSSLGRMPTDQPWSLSRSVGQAVSGQMVGALAKALYGGLYVSQGRLDDAEAMLRSVVDSNQFHAVALARAGLGEVLILKERFAEAREELEAVLASGHPLVAPVAQVSLGILLLQQGEADAGTGLLRAVAESDHPEQSARAAYVLGEWYLTDERFDPDAAAAWFGRTLAGGHPDWSGSAQIGLAALAFTRDDAAEAQRLLEGVVASGHRENGPRAAESLGVMLAGLGLAEEAESAYRTAIASGHPQWSLIARIDLAQLLSATDAPRARELLEGVVDSAHPEHMPQAADLLGDLLTRLGQPRDAETAYRRAVDSGHVRWSLVASVDLAVMLADHDRFDDAEVLLHQVVRSDNEMVVALAQALLGLVLIHTRRGADGVALLRTAAATDFPDVRQMARFYLAKELHDEGLEEEAGRLLESVIEDEPSDVTAVARAYLGVMKLRAGDEDAADALLTSAEDSGDQEAMAVAYLGTGKHLLEMGEIDTARELFDLALETNFADTAPEARAYLGVERCASNELAEAETLLAQALADGVPALEPMIRRYLGSALARQGKYAEARGVLEPLADSDDVEHRPEALHMLAWATWNQGLTEDSFRRFEQAIEAGDQEQQRQARRDYVPLLRSQGRMDRAQEITAQLEEERDQSEATDPSLAPPPVESPTPR</sequence>
<keyword evidence="5" id="KW-1185">Reference proteome</keyword>
<proteinExistence type="predicted"/>
<dbReference type="RefSeq" id="WP_071369933.1">
    <property type="nucleotide sequence ID" value="NZ_LAVA02000131.1"/>
</dbReference>
<dbReference type="OrthoDB" id="4532668at2"/>
<dbReference type="InterPro" id="IPR011990">
    <property type="entry name" value="TPR-like_helical_dom_sf"/>
</dbReference>
<feature type="region of interest" description="Disordered" evidence="3">
    <location>
        <begin position="601"/>
        <end position="653"/>
    </location>
</feature>
<dbReference type="Proteomes" id="UP000034196">
    <property type="component" value="Unassembled WGS sequence"/>
</dbReference>
<dbReference type="Pfam" id="PF13365">
    <property type="entry name" value="Trypsin_2"/>
    <property type="match status" value="1"/>
</dbReference>
<dbReference type="Pfam" id="PF13432">
    <property type="entry name" value="TPR_16"/>
    <property type="match status" value="4"/>
</dbReference>
<dbReference type="PANTHER" id="PTHR45586:SF1">
    <property type="entry name" value="LIPOPOLYSACCHARIDE ASSEMBLY PROTEIN B"/>
    <property type="match status" value="1"/>
</dbReference>
<dbReference type="Gene3D" id="1.25.40.10">
    <property type="entry name" value="Tetratricopeptide repeat domain"/>
    <property type="match status" value="5"/>
</dbReference>
<feature type="compositionally biased region" description="Basic and acidic residues" evidence="3">
    <location>
        <begin position="1396"/>
        <end position="1405"/>
    </location>
</feature>
<evidence type="ECO:0000256" key="3">
    <source>
        <dbReference type="SAM" id="MobiDB-lite"/>
    </source>
</evidence>
<keyword evidence="2" id="KW-0802">TPR repeat</keyword>
<evidence type="ECO:0000256" key="2">
    <source>
        <dbReference type="ARBA" id="ARBA00022803"/>
    </source>
</evidence>
<evidence type="ECO:0000313" key="4">
    <source>
        <dbReference type="EMBL" id="OIJ62820.1"/>
    </source>
</evidence>
<accession>A0A1J4NMG9</accession>
<dbReference type="PANTHER" id="PTHR45586">
    <property type="entry name" value="TPR REPEAT-CONTAINING PROTEIN PA4667"/>
    <property type="match status" value="1"/>
</dbReference>
<dbReference type="EMBL" id="LAVA02000131">
    <property type="protein sequence ID" value="OIJ62820.1"/>
    <property type="molecule type" value="Genomic_DNA"/>
</dbReference>
<name>A0A1J4NMG9_9ACTN</name>
<reference evidence="4" key="1">
    <citation type="submission" date="2016-10" db="EMBL/GenBank/DDBJ databases">
        <title>Genome sequence of Streptomyces mangrovisoli MUSC 149.</title>
        <authorList>
            <person name="Lee L.-H."/>
            <person name="Ser H.-L."/>
        </authorList>
    </citation>
    <scope>NUCLEOTIDE SEQUENCE [LARGE SCALE GENOMIC DNA]</scope>
    <source>
        <strain evidence="4">MUSC 149</strain>
    </source>
</reference>
<evidence type="ECO:0000256" key="1">
    <source>
        <dbReference type="ARBA" id="ARBA00022737"/>
    </source>
</evidence>
<dbReference type="STRING" id="1428628.WN71_037450"/>
<feature type="non-terminal residue" evidence="4">
    <location>
        <position position="1450"/>
    </location>
</feature>
<gene>
    <name evidence="4" type="ORF">WN71_037450</name>
</gene>
<evidence type="ECO:0000313" key="5">
    <source>
        <dbReference type="Proteomes" id="UP000034196"/>
    </source>
</evidence>
<feature type="region of interest" description="Disordered" evidence="3">
    <location>
        <begin position="1393"/>
        <end position="1450"/>
    </location>
</feature>
<dbReference type="SUPFAM" id="SSF50494">
    <property type="entry name" value="Trypsin-like serine proteases"/>
    <property type="match status" value="1"/>
</dbReference>
<dbReference type="InterPro" id="IPR009003">
    <property type="entry name" value="Peptidase_S1_PA"/>
</dbReference>
<dbReference type="SUPFAM" id="SSF48452">
    <property type="entry name" value="TPR-like"/>
    <property type="match status" value="2"/>
</dbReference>
<comment type="caution">
    <text evidence="4">The sequence shown here is derived from an EMBL/GenBank/DDBJ whole genome shotgun (WGS) entry which is preliminary data.</text>
</comment>
<feature type="compositionally biased region" description="Pro residues" evidence="3">
    <location>
        <begin position="1439"/>
        <end position="1450"/>
    </location>
</feature>
<organism evidence="4 5">
    <name type="scientific">Streptomyces mangrovisoli</name>
    <dbReference type="NCBI Taxonomy" id="1428628"/>
    <lineage>
        <taxon>Bacteria</taxon>
        <taxon>Bacillati</taxon>
        <taxon>Actinomycetota</taxon>
        <taxon>Actinomycetes</taxon>
        <taxon>Kitasatosporales</taxon>
        <taxon>Streptomycetaceae</taxon>
        <taxon>Streptomyces</taxon>
    </lineage>
</organism>
<feature type="region of interest" description="Disordered" evidence="3">
    <location>
        <begin position="777"/>
        <end position="803"/>
    </location>
</feature>
<protein>
    <submittedName>
        <fullName evidence="4">Uncharacterized protein</fullName>
    </submittedName>
</protein>